<feature type="region of interest" description="Disordered" evidence="1">
    <location>
        <begin position="1"/>
        <end position="22"/>
    </location>
</feature>
<feature type="domain" description="SET" evidence="2">
    <location>
        <begin position="39"/>
        <end position="242"/>
    </location>
</feature>
<dbReference type="SUPFAM" id="SSF82199">
    <property type="entry name" value="SET domain"/>
    <property type="match status" value="1"/>
</dbReference>
<dbReference type="InParanoid" id="A0A1V8SNG1"/>
<reference evidence="4" key="1">
    <citation type="submission" date="2017-03" db="EMBL/GenBank/DDBJ databases">
        <title>Genomes of endolithic fungi from Antarctica.</title>
        <authorList>
            <person name="Coleine C."/>
            <person name="Masonjones S."/>
            <person name="Stajich J.E."/>
        </authorList>
    </citation>
    <scope>NUCLEOTIDE SEQUENCE [LARGE SCALE GENOMIC DNA]</scope>
    <source>
        <strain evidence="4">CCFEE 5527</strain>
    </source>
</reference>
<dbReference type="EMBL" id="NAJO01000034">
    <property type="protein sequence ID" value="OQO00673.1"/>
    <property type="molecule type" value="Genomic_DNA"/>
</dbReference>
<organism evidence="3 4">
    <name type="scientific">Cryoendolithus antarcticus</name>
    <dbReference type="NCBI Taxonomy" id="1507870"/>
    <lineage>
        <taxon>Eukaryota</taxon>
        <taxon>Fungi</taxon>
        <taxon>Dikarya</taxon>
        <taxon>Ascomycota</taxon>
        <taxon>Pezizomycotina</taxon>
        <taxon>Dothideomycetes</taxon>
        <taxon>Dothideomycetidae</taxon>
        <taxon>Cladosporiales</taxon>
        <taxon>Cladosporiaceae</taxon>
        <taxon>Cryoendolithus</taxon>
    </lineage>
</organism>
<dbReference type="AlphaFoldDB" id="A0A1V8SNG1"/>
<dbReference type="InterPro" id="IPR001214">
    <property type="entry name" value="SET_dom"/>
</dbReference>
<dbReference type="STRING" id="1507870.A0A1V8SNG1"/>
<dbReference type="PANTHER" id="PTHR13271:SF137">
    <property type="entry name" value="SET DOMAIN-CONTAINING PROTEIN"/>
    <property type="match status" value="1"/>
</dbReference>
<gene>
    <name evidence="3" type="ORF">B0A48_13163</name>
</gene>
<sequence length="417" mass="46032">MTRSTKRARVSTATEDPISSPIASPADKHAIFTSWARDRGVIINSAAAKILPGRGAGLVATKTTKSESSIVKVPSRALFKPDAKVLKRHGLDRAASPQAKLASSLAVALNTGQLIEWSATWPTMEDFEASMPMFWPEHVLAHLPASVSAPLARQRADYARDWRVVSKAVGHSGLAERDFAYAWCIANSRSFSWKGQMVLCLWVDYMNHAAKGSCEVIVGEGGFEVKAGRDVAEGEELTFAYGAHSNDKLLVHYGFVPESTIHHASPDDEIRLDHVILPQLSQDVKSQLQDLGYLGSYALLPTENSCSESLNCSKCDAQSWEPCFKTQVAVRAAVLSCNEWEYFATNGDDLVEDQSHAVFEWLRPVLDEFRLDADHQMSAIDRVRVTDKENAAAWASLHTRWRQIRSSLATYLEANDT</sequence>
<dbReference type="PROSITE" id="PS50280">
    <property type="entry name" value="SET"/>
    <property type="match status" value="1"/>
</dbReference>
<evidence type="ECO:0000259" key="2">
    <source>
        <dbReference type="PROSITE" id="PS50280"/>
    </source>
</evidence>
<dbReference type="OrthoDB" id="341421at2759"/>
<evidence type="ECO:0000313" key="4">
    <source>
        <dbReference type="Proteomes" id="UP000192596"/>
    </source>
</evidence>
<dbReference type="Proteomes" id="UP000192596">
    <property type="component" value="Unassembled WGS sequence"/>
</dbReference>
<dbReference type="Gene3D" id="3.90.1410.10">
    <property type="entry name" value="set domain protein methyltransferase, domain 1"/>
    <property type="match status" value="1"/>
</dbReference>
<dbReference type="PANTHER" id="PTHR13271">
    <property type="entry name" value="UNCHARACTERIZED PUTATIVE METHYLTRANSFERASE"/>
    <property type="match status" value="1"/>
</dbReference>
<dbReference type="GO" id="GO:0016279">
    <property type="term" value="F:protein-lysine N-methyltransferase activity"/>
    <property type="evidence" value="ECO:0007669"/>
    <property type="project" value="UniProtKB-ARBA"/>
</dbReference>
<dbReference type="InterPro" id="IPR050600">
    <property type="entry name" value="SETD3_SETD6_MTase"/>
</dbReference>
<accession>A0A1V8SNG1</accession>
<proteinExistence type="predicted"/>
<evidence type="ECO:0000256" key="1">
    <source>
        <dbReference type="SAM" id="MobiDB-lite"/>
    </source>
</evidence>
<keyword evidence="4" id="KW-1185">Reference proteome</keyword>
<name>A0A1V8SNG1_9PEZI</name>
<evidence type="ECO:0000313" key="3">
    <source>
        <dbReference type="EMBL" id="OQO00673.1"/>
    </source>
</evidence>
<protein>
    <recommendedName>
        <fullName evidence="2">SET domain-containing protein</fullName>
    </recommendedName>
</protein>
<dbReference type="InterPro" id="IPR046341">
    <property type="entry name" value="SET_dom_sf"/>
</dbReference>
<dbReference type="Pfam" id="PF00856">
    <property type="entry name" value="SET"/>
    <property type="match status" value="1"/>
</dbReference>
<comment type="caution">
    <text evidence="3">The sequence shown here is derived from an EMBL/GenBank/DDBJ whole genome shotgun (WGS) entry which is preliminary data.</text>
</comment>